<feature type="region of interest" description="Disordered" evidence="1">
    <location>
        <begin position="193"/>
        <end position="215"/>
    </location>
</feature>
<sequence length="267" mass="29775">SHQFGNLTGYTDYNISIRACTIAGCSEPIASVFRTEIGGPVNFTQVSLELCGVDDKKYWYNITVQANNALDDNELFEGQWSRVTTQECIRGIYIGTTVIVVVCSVIGFAVIIIAFILGGSRLQKKYVNSMSAAKTAQFPWGSGSTSMFKKDAVDDKEMRENTSTASIKPLFDRINPDLTFSDVAMSERTAETHLEGELKDSQSSVTSSGISSGKDSEDKFIEVRLKSRQSMDSGAIFDSTVRFNFEHICHFFFLSFMLNIIYHINRY</sequence>
<keyword evidence="2" id="KW-0472">Membrane</keyword>
<comment type="caution">
    <text evidence="4">The sequence shown here is derived from an EMBL/GenBank/DDBJ whole genome shotgun (WGS) entry which is preliminary data.</text>
</comment>
<dbReference type="PROSITE" id="PS50853">
    <property type="entry name" value="FN3"/>
    <property type="match status" value="1"/>
</dbReference>
<dbReference type="Proteomes" id="UP001187531">
    <property type="component" value="Unassembled WGS sequence"/>
</dbReference>
<feature type="compositionally biased region" description="Low complexity" evidence="1">
    <location>
        <begin position="201"/>
        <end position="213"/>
    </location>
</feature>
<keyword evidence="5" id="KW-1185">Reference proteome</keyword>
<dbReference type="CDD" id="cd00063">
    <property type="entry name" value="FN3"/>
    <property type="match status" value="1"/>
</dbReference>
<proteinExistence type="predicted"/>
<keyword evidence="2" id="KW-0812">Transmembrane</keyword>
<feature type="domain" description="Fibronectin type-III" evidence="3">
    <location>
        <begin position="1"/>
        <end position="40"/>
    </location>
</feature>
<gene>
    <name evidence="4" type="ORF">QYM36_012532</name>
</gene>
<keyword evidence="2" id="KW-1133">Transmembrane helix</keyword>
<accession>A0AA88HPD2</accession>
<dbReference type="EMBL" id="JAVRJZ010000016">
    <property type="protein sequence ID" value="KAK2711381.1"/>
    <property type="molecule type" value="Genomic_DNA"/>
</dbReference>
<organism evidence="4 5">
    <name type="scientific">Artemia franciscana</name>
    <name type="common">Brine shrimp</name>
    <name type="synonym">Artemia sanfranciscana</name>
    <dbReference type="NCBI Taxonomy" id="6661"/>
    <lineage>
        <taxon>Eukaryota</taxon>
        <taxon>Metazoa</taxon>
        <taxon>Ecdysozoa</taxon>
        <taxon>Arthropoda</taxon>
        <taxon>Crustacea</taxon>
        <taxon>Branchiopoda</taxon>
        <taxon>Anostraca</taxon>
        <taxon>Artemiidae</taxon>
        <taxon>Artemia</taxon>
    </lineage>
</organism>
<dbReference type="InterPro" id="IPR036116">
    <property type="entry name" value="FN3_sf"/>
</dbReference>
<feature type="non-terminal residue" evidence="4">
    <location>
        <position position="267"/>
    </location>
</feature>
<feature type="transmembrane region" description="Helical" evidence="2">
    <location>
        <begin position="92"/>
        <end position="117"/>
    </location>
</feature>
<evidence type="ECO:0000256" key="2">
    <source>
        <dbReference type="SAM" id="Phobius"/>
    </source>
</evidence>
<evidence type="ECO:0000256" key="1">
    <source>
        <dbReference type="SAM" id="MobiDB-lite"/>
    </source>
</evidence>
<reference evidence="4" key="1">
    <citation type="submission" date="2023-07" db="EMBL/GenBank/DDBJ databases">
        <title>Chromosome-level genome assembly of Artemia franciscana.</title>
        <authorList>
            <person name="Jo E."/>
        </authorList>
    </citation>
    <scope>NUCLEOTIDE SEQUENCE</scope>
    <source>
        <tissue evidence="4">Whole body</tissue>
    </source>
</reference>
<dbReference type="SUPFAM" id="SSF49265">
    <property type="entry name" value="Fibronectin type III"/>
    <property type="match status" value="1"/>
</dbReference>
<dbReference type="InterPro" id="IPR003961">
    <property type="entry name" value="FN3_dom"/>
</dbReference>
<dbReference type="AlphaFoldDB" id="A0AA88HPD2"/>
<evidence type="ECO:0000259" key="3">
    <source>
        <dbReference type="PROSITE" id="PS50853"/>
    </source>
</evidence>
<name>A0AA88HPD2_ARTSF</name>
<evidence type="ECO:0000313" key="5">
    <source>
        <dbReference type="Proteomes" id="UP001187531"/>
    </source>
</evidence>
<evidence type="ECO:0000313" key="4">
    <source>
        <dbReference type="EMBL" id="KAK2711381.1"/>
    </source>
</evidence>
<protein>
    <recommendedName>
        <fullName evidence="3">Fibronectin type-III domain-containing protein</fullName>
    </recommendedName>
</protein>